<organism evidence="6 7">
    <name type="scientific">Rhodococcus kronopolitis</name>
    <dbReference type="NCBI Taxonomy" id="1460226"/>
    <lineage>
        <taxon>Bacteria</taxon>
        <taxon>Bacillati</taxon>
        <taxon>Actinomycetota</taxon>
        <taxon>Actinomycetes</taxon>
        <taxon>Mycobacteriales</taxon>
        <taxon>Nocardiaceae</taxon>
        <taxon>Rhodococcus</taxon>
    </lineage>
</organism>
<dbReference type="SUPFAM" id="SSF48498">
    <property type="entry name" value="Tetracyclin repressor-like, C-terminal domain"/>
    <property type="match status" value="1"/>
</dbReference>
<dbReference type="PANTHER" id="PTHR47506:SF3">
    <property type="entry name" value="HTH-TYPE TRANSCRIPTIONAL REGULATOR LMRA"/>
    <property type="match status" value="1"/>
</dbReference>
<dbReference type="SUPFAM" id="SSF46689">
    <property type="entry name" value="Homeodomain-like"/>
    <property type="match status" value="1"/>
</dbReference>
<dbReference type="Pfam" id="PF00440">
    <property type="entry name" value="TetR_N"/>
    <property type="match status" value="1"/>
</dbReference>
<evidence type="ECO:0000259" key="4">
    <source>
        <dbReference type="Pfam" id="PF00440"/>
    </source>
</evidence>
<keyword evidence="3" id="KW-0804">Transcription</keyword>
<keyword evidence="1" id="KW-0805">Transcription regulation</keyword>
<dbReference type="InterPro" id="IPR001647">
    <property type="entry name" value="HTH_TetR"/>
</dbReference>
<evidence type="ECO:0000259" key="5">
    <source>
        <dbReference type="Pfam" id="PF21993"/>
    </source>
</evidence>
<dbReference type="EMBL" id="JBHSFO010000005">
    <property type="protein sequence ID" value="MFC4604615.1"/>
    <property type="molecule type" value="Genomic_DNA"/>
</dbReference>
<proteinExistence type="predicted"/>
<dbReference type="PANTHER" id="PTHR47506">
    <property type="entry name" value="TRANSCRIPTIONAL REGULATORY PROTEIN"/>
    <property type="match status" value="1"/>
</dbReference>
<keyword evidence="2" id="KW-0238">DNA-binding</keyword>
<reference evidence="7" key="1">
    <citation type="journal article" date="2019" name="Int. J. Syst. Evol. Microbiol.">
        <title>The Global Catalogue of Microorganisms (GCM) 10K type strain sequencing project: providing services to taxonomists for standard genome sequencing and annotation.</title>
        <authorList>
            <consortium name="The Broad Institute Genomics Platform"/>
            <consortium name="The Broad Institute Genome Sequencing Center for Infectious Disease"/>
            <person name="Wu L."/>
            <person name="Ma J."/>
        </authorList>
    </citation>
    <scope>NUCLEOTIDE SEQUENCE [LARGE SCALE GENOMIC DNA]</scope>
    <source>
        <strain evidence="7">CCUG 54520</strain>
    </source>
</reference>
<accession>A0ABV9FUE5</accession>
<evidence type="ECO:0000256" key="1">
    <source>
        <dbReference type="ARBA" id="ARBA00023015"/>
    </source>
</evidence>
<comment type="caution">
    <text evidence="6">The sequence shown here is derived from an EMBL/GenBank/DDBJ whole genome shotgun (WGS) entry which is preliminary data.</text>
</comment>
<feature type="domain" description="HTH tetR-type" evidence="4">
    <location>
        <begin position="12"/>
        <end position="58"/>
    </location>
</feature>
<evidence type="ECO:0000256" key="2">
    <source>
        <dbReference type="ARBA" id="ARBA00023125"/>
    </source>
</evidence>
<dbReference type="InterPro" id="IPR054156">
    <property type="entry name" value="YxaF_TetR_C"/>
</dbReference>
<evidence type="ECO:0000313" key="7">
    <source>
        <dbReference type="Proteomes" id="UP001595914"/>
    </source>
</evidence>
<dbReference type="Gene3D" id="1.10.357.10">
    <property type="entry name" value="Tetracycline Repressor, domain 2"/>
    <property type="match status" value="1"/>
</dbReference>
<protein>
    <submittedName>
        <fullName evidence="6">TetR/AcrR family transcriptional regulator</fullName>
    </submittedName>
</protein>
<feature type="domain" description="Transcriptional regulator LmrA/YxaF-like C-terminal" evidence="5">
    <location>
        <begin position="85"/>
        <end position="179"/>
    </location>
</feature>
<dbReference type="InterPro" id="IPR036271">
    <property type="entry name" value="Tet_transcr_reg_TetR-rel_C_sf"/>
</dbReference>
<gene>
    <name evidence="6" type="ORF">ACFO6S_13040</name>
</gene>
<dbReference type="Proteomes" id="UP001595914">
    <property type="component" value="Unassembled WGS sequence"/>
</dbReference>
<sequence>MSEADASPRERLVDSAIALVRARGVHGTGVAELLTHSRAARNSIYQHFPGGKAQLVEASTLAAGERMSGLLESLYVRGGAEGLVDGLVDWWQRELERDGFEAGCPVVAAALAGPDLPGVESAAGTVFTVWCAQLGAALAGRGLDADAAASLAGFTVSAIEGAIIQCRATKSLRPLDDARVQLGALLEMRLGAPPATGATD</sequence>
<name>A0ABV9FUE5_9NOCA</name>
<dbReference type="Pfam" id="PF21993">
    <property type="entry name" value="TetR_C_13_2"/>
    <property type="match status" value="1"/>
</dbReference>
<evidence type="ECO:0000256" key="3">
    <source>
        <dbReference type="ARBA" id="ARBA00023163"/>
    </source>
</evidence>
<evidence type="ECO:0000313" key="6">
    <source>
        <dbReference type="EMBL" id="MFC4604615.1"/>
    </source>
</evidence>
<dbReference type="InterPro" id="IPR009057">
    <property type="entry name" value="Homeodomain-like_sf"/>
</dbReference>
<keyword evidence="7" id="KW-1185">Reference proteome</keyword>
<dbReference type="RefSeq" id="WP_378417549.1">
    <property type="nucleotide sequence ID" value="NZ_JBHSFO010000005.1"/>
</dbReference>